<gene>
    <name evidence="1" type="ORF">WCH_CZ18170</name>
</gene>
<proteinExistence type="predicted"/>
<sequence length="101" mass="11457">MRLAGNLSIFESIEPGEVKSVHIQQAITLVEYYLSETLRVRGCIQVHPDISLANELLKWFRKKNITAISIVEIYQYGSTKIRTAAKARLLMKILVLATVIK</sequence>
<accession>F8LCS4</accession>
<protein>
    <submittedName>
        <fullName evidence="1">Uncharacterized protein</fullName>
    </submittedName>
</protein>
<organism evidence="1">
    <name type="scientific">Waddlia chondrophila 2032/99</name>
    <dbReference type="NCBI Taxonomy" id="765953"/>
    <lineage>
        <taxon>Bacteria</taxon>
        <taxon>Pseudomonadati</taxon>
        <taxon>Chlamydiota</taxon>
        <taxon>Chlamydiia</taxon>
        <taxon>Parachlamydiales</taxon>
        <taxon>Waddliaceae</taxon>
        <taxon>Waddlia</taxon>
    </lineage>
</organism>
<reference evidence="1" key="1">
    <citation type="submission" date="2011-05" db="EMBL/GenBank/DDBJ databases">
        <title>Unity in variety -- the pan-genome of the Chlamydiae.</title>
        <authorList>
            <person name="Collingro A."/>
            <person name="Tischler P."/>
            <person name="Weinmaier T."/>
            <person name="Penz T."/>
            <person name="Heinz E."/>
            <person name="Brunham R.C."/>
            <person name="Read T.D."/>
            <person name="Bavoil P.M."/>
            <person name="Sachse K."/>
            <person name="Kahane S."/>
            <person name="Friedman M.G."/>
            <person name="Rattei T."/>
            <person name="Myers G.S.A."/>
            <person name="Horn M."/>
        </authorList>
    </citation>
    <scope>NUCLEOTIDE SEQUENCE</scope>
    <source>
        <strain evidence="1">2032/99</strain>
    </source>
</reference>
<evidence type="ECO:0000313" key="1">
    <source>
        <dbReference type="EMBL" id="CCB91288.1"/>
    </source>
</evidence>
<dbReference type="AlphaFoldDB" id="F8LCS4"/>
<dbReference type="EMBL" id="FR872652">
    <property type="protein sequence ID" value="CCB91288.1"/>
    <property type="molecule type" value="Genomic_DNA"/>
</dbReference>
<name>F8LCS4_9BACT</name>